<keyword evidence="5 8" id="KW-0233">DNA recombination</keyword>
<accession>A0ABP7Q4R9</accession>
<dbReference type="Gene3D" id="2.40.50.140">
    <property type="entry name" value="Nucleic acid-binding proteins"/>
    <property type="match status" value="1"/>
</dbReference>
<evidence type="ECO:0000313" key="10">
    <source>
        <dbReference type="EMBL" id="GAA3976479.1"/>
    </source>
</evidence>
<dbReference type="Proteomes" id="UP001501337">
    <property type="component" value="Unassembled WGS sequence"/>
</dbReference>
<keyword evidence="4 8" id="KW-0227">DNA damage</keyword>
<dbReference type="InterPro" id="IPR003717">
    <property type="entry name" value="RecO"/>
</dbReference>
<dbReference type="InterPro" id="IPR022572">
    <property type="entry name" value="DNA_rep/recomb_RecO_N"/>
</dbReference>
<protein>
    <recommendedName>
        <fullName evidence="3 8">DNA repair protein RecO</fullName>
    </recommendedName>
    <alternativeName>
        <fullName evidence="7 8">Recombination protein O</fullName>
    </alternativeName>
</protein>
<keyword evidence="6 8" id="KW-0234">DNA repair</keyword>
<comment type="function">
    <text evidence="1 8">Involved in DNA repair and RecF pathway recombination.</text>
</comment>
<organism evidence="10 11">
    <name type="scientific">Allohahella marinimesophila</name>
    <dbReference type="NCBI Taxonomy" id="1054972"/>
    <lineage>
        <taxon>Bacteria</taxon>
        <taxon>Pseudomonadati</taxon>
        <taxon>Pseudomonadota</taxon>
        <taxon>Gammaproteobacteria</taxon>
        <taxon>Oceanospirillales</taxon>
        <taxon>Hahellaceae</taxon>
        <taxon>Allohahella</taxon>
    </lineage>
</organism>
<proteinExistence type="inferred from homology"/>
<gene>
    <name evidence="8" type="primary">recO</name>
    <name evidence="10" type="ORF">GCM10022278_36700</name>
</gene>
<evidence type="ECO:0000259" key="9">
    <source>
        <dbReference type="Pfam" id="PF11967"/>
    </source>
</evidence>
<evidence type="ECO:0000313" key="11">
    <source>
        <dbReference type="Proteomes" id="UP001501337"/>
    </source>
</evidence>
<keyword evidence="11" id="KW-1185">Reference proteome</keyword>
<comment type="similarity">
    <text evidence="2 8">Belongs to the RecO family.</text>
</comment>
<evidence type="ECO:0000256" key="2">
    <source>
        <dbReference type="ARBA" id="ARBA00007452"/>
    </source>
</evidence>
<evidence type="ECO:0000256" key="1">
    <source>
        <dbReference type="ARBA" id="ARBA00003065"/>
    </source>
</evidence>
<feature type="domain" description="DNA replication/recombination mediator RecO N-terminal" evidence="9">
    <location>
        <begin position="12"/>
        <end position="81"/>
    </location>
</feature>
<dbReference type="InterPro" id="IPR042242">
    <property type="entry name" value="RecO_C"/>
</dbReference>
<evidence type="ECO:0000256" key="5">
    <source>
        <dbReference type="ARBA" id="ARBA00023172"/>
    </source>
</evidence>
<reference evidence="11" key="1">
    <citation type="journal article" date="2019" name="Int. J. Syst. Evol. Microbiol.">
        <title>The Global Catalogue of Microorganisms (GCM) 10K type strain sequencing project: providing services to taxonomists for standard genome sequencing and annotation.</title>
        <authorList>
            <consortium name="The Broad Institute Genomics Platform"/>
            <consortium name="The Broad Institute Genome Sequencing Center for Infectious Disease"/>
            <person name="Wu L."/>
            <person name="Ma J."/>
        </authorList>
    </citation>
    <scope>NUCLEOTIDE SEQUENCE [LARGE SCALE GENOMIC DNA]</scope>
    <source>
        <strain evidence="11">JCM 17555</strain>
    </source>
</reference>
<evidence type="ECO:0000256" key="3">
    <source>
        <dbReference type="ARBA" id="ARBA00021310"/>
    </source>
</evidence>
<dbReference type="NCBIfam" id="TIGR00613">
    <property type="entry name" value="reco"/>
    <property type="match status" value="1"/>
</dbReference>
<evidence type="ECO:0000256" key="6">
    <source>
        <dbReference type="ARBA" id="ARBA00023204"/>
    </source>
</evidence>
<dbReference type="Pfam" id="PF02565">
    <property type="entry name" value="RecO_C"/>
    <property type="match status" value="1"/>
</dbReference>
<dbReference type="PANTHER" id="PTHR33991">
    <property type="entry name" value="DNA REPAIR PROTEIN RECO"/>
    <property type="match status" value="1"/>
</dbReference>
<dbReference type="PANTHER" id="PTHR33991:SF1">
    <property type="entry name" value="DNA REPAIR PROTEIN RECO"/>
    <property type="match status" value="1"/>
</dbReference>
<comment type="caution">
    <text evidence="10">The sequence shown here is derived from an EMBL/GenBank/DDBJ whole genome shotgun (WGS) entry which is preliminary data.</text>
</comment>
<name>A0ABP7Q4R9_9GAMM</name>
<dbReference type="SUPFAM" id="SSF50249">
    <property type="entry name" value="Nucleic acid-binding proteins"/>
    <property type="match status" value="1"/>
</dbReference>
<dbReference type="Pfam" id="PF11967">
    <property type="entry name" value="RecO_N"/>
    <property type="match status" value="1"/>
</dbReference>
<dbReference type="EMBL" id="BAABBO010000019">
    <property type="protein sequence ID" value="GAA3976479.1"/>
    <property type="molecule type" value="Genomic_DNA"/>
</dbReference>
<evidence type="ECO:0000256" key="4">
    <source>
        <dbReference type="ARBA" id="ARBA00022763"/>
    </source>
</evidence>
<dbReference type="HAMAP" id="MF_00201">
    <property type="entry name" value="RecO"/>
    <property type="match status" value="1"/>
</dbReference>
<evidence type="ECO:0000256" key="7">
    <source>
        <dbReference type="ARBA" id="ARBA00033409"/>
    </source>
</evidence>
<dbReference type="Gene3D" id="1.20.1440.120">
    <property type="entry name" value="Recombination protein O, C-terminal domain"/>
    <property type="match status" value="1"/>
</dbReference>
<dbReference type="InterPro" id="IPR012340">
    <property type="entry name" value="NA-bd_OB-fold"/>
</dbReference>
<sequence>MTAPGGGSSAVAQQGWLLHGRRYRENSVIATMLTASSGKVSGVVHGSRGKSRSAADSLQSFQPYSFSQYGRSDLKNFSSLDFAGRGFGLRGRAALVGLYFNELLYLLLPEEERVPEIFALYTSSLQRLVDSVHEPAAASDAVAAFSAQDPALRLMREFELTLTTELGLHPGFASDAAGDQIQAGIRYVFISSTGWLPEVQAVGEPSHLAILSASGRLLQAVGAADWQVNGALGLARQLTAAVIDRSLDGRTLNTRQLIQDAARLDLARLATLRGAQSESTNEDHRHHDN</sequence>
<dbReference type="RefSeq" id="WP_344809141.1">
    <property type="nucleotide sequence ID" value="NZ_BAABBO010000019.1"/>
</dbReference>
<evidence type="ECO:0000256" key="8">
    <source>
        <dbReference type="HAMAP-Rule" id="MF_00201"/>
    </source>
</evidence>